<sequence>MLGWEKQPVLGGKYLHVMCLAHILNIIVRSGLKMMEKSIASIRNAIRYVRSSGQRLEAFKKCAENEKVESKKVCILDVPTRWNSTFLMLETALQLRKAFDRMADEEDTKYTRYLDEEEDIDGEVDELQVVGGSDSRKKHKTKRVGPPVKEDWEKAAVFVRFLKVFYDVTMRISASNHPTSWKAFHDIVAIKSEIDELFNKPYDFTGSETEMILFDMAVKMRGKFDKYFGSLEDCNQLLFIALVLNPRFKIRNFESICNKWLKMKSDDIKKKSAEVKELLVALCDLYSSSLMSSKAGNGKARSGESSISQGSKSSSKRTVEPTGKIADMEQDWEKELENSDEAVIAHEVDRYLLDPIEKPAIPHKWDILEWWKLNGAKYPNLAALAKDVLAIQVSTVASESCFSTGRRVIDPLRSSLTPKTVEALICYQNWIRSESIHNIQYVPSIKDIEFYESVEDEHAREEGASTIDQPEMPSTSKSSKASKNSRVGNAGKSKAAK</sequence>
<dbReference type="Gramene" id="PRQ28819">
    <property type="protein sequence ID" value="PRQ28819"/>
    <property type="gene ID" value="RchiOBHm_Chr5g0007101"/>
</dbReference>
<feature type="region of interest" description="Disordered" evidence="1">
    <location>
        <begin position="456"/>
        <end position="497"/>
    </location>
</feature>
<dbReference type="GO" id="GO:0046983">
    <property type="term" value="F:protein dimerization activity"/>
    <property type="evidence" value="ECO:0007669"/>
    <property type="project" value="InterPro"/>
</dbReference>
<proteinExistence type="predicted"/>
<dbReference type="Pfam" id="PF14372">
    <property type="entry name" value="hAT-like_RNase-H"/>
    <property type="match status" value="1"/>
</dbReference>
<dbReference type="Proteomes" id="UP000238479">
    <property type="component" value="Chromosome 5"/>
</dbReference>
<feature type="region of interest" description="Disordered" evidence="1">
    <location>
        <begin position="292"/>
        <end position="324"/>
    </location>
</feature>
<reference evidence="4 5" key="1">
    <citation type="journal article" date="2018" name="Nat. Genet.">
        <title>The Rosa genome provides new insights in the design of modern roses.</title>
        <authorList>
            <person name="Bendahmane M."/>
        </authorList>
    </citation>
    <scope>NUCLEOTIDE SEQUENCE [LARGE SCALE GENOMIC DNA]</scope>
    <source>
        <strain evidence="5">cv. Old Blush</strain>
    </source>
</reference>
<dbReference type="InterPro" id="IPR008906">
    <property type="entry name" value="HATC_C_dom"/>
</dbReference>
<dbReference type="SUPFAM" id="SSF53098">
    <property type="entry name" value="Ribonuclease H-like"/>
    <property type="match status" value="1"/>
</dbReference>
<gene>
    <name evidence="4" type="ORF">RchiOBHm_Chr5g0007101</name>
</gene>
<dbReference type="OrthoDB" id="1425373at2759"/>
<organism evidence="4 5">
    <name type="scientific">Rosa chinensis</name>
    <name type="common">China rose</name>
    <dbReference type="NCBI Taxonomy" id="74649"/>
    <lineage>
        <taxon>Eukaryota</taxon>
        <taxon>Viridiplantae</taxon>
        <taxon>Streptophyta</taxon>
        <taxon>Embryophyta</taxon>
        <taxon>Tracheophyta</taxon>
        <taxon>Spermatophyta</taxon>
        <taxon>Magnoliopsida</taxon>
        <taxon>eudicotyledons</taxon>
        <taxon>Gunneridae</taxon>
        <taxon>Pentapetalae</taxon>
        <taxon>rosids</taxon>
        <taxon>fabids</taxon>
        <taxon>Rosales</taxon>
        <taxon>Rosaceae</taxon>
        <taxon>Rosoideae</taxon>
        <taxon>Rosoideae incertae sedis</taxon>
        <taxon>Rosa</taxon>
    </lineage>
</organism>
<keyword evidence="5" id="KW-1185">Reference proteome</keyword>
<feature type="compositionally biased region" description="Low complexity" evidence="1">
    <location>
        <begin position="474"/>
        <end position="485"/>
    </location>
</feature>
<dbReference type="AlphaFoldDB" id="A0A2P6Q3U8"/>
<dbReference type="GO" id="GO:0003677">
    <property type="term" value="F:DNA binding"/>
    <property type="evidence" value="ECO:0007669"/>
    <property type="project" value="InterPro"/>
</dbReference>
<accession>A0A2P6Q3U8</accession>
<evidence type="ECO:0000313" key="4">
    <source>
        <dbReference type="EMBL" id="PRQ28819.1"/>
    </source>
</evidence>
<feature type="compositionally biased region" description="Low complexity" evidence="1">
    <location>
        <begin position="303"/>
        <end position="313"/>
    </location>
</feature>
<feature type="domain" description="hAT-like transposase RNase-H fold" evidence="3">
    <location>
        <begin position="173"/>
        <end position="282"/>
    </location>
</feature>
<dbReference type="EMBL" id="PDCK01000043">
    <property type="protein sequence ID" value="PRQ28819.1"/>
    <property type="molecule type" value="Genomic_DNA"/>
</dbReference>
<name>A0A2P6Q3U8_ROSCH</name>
<comment type="caution">
    <text evidence="4">The sequence shown here is derived from an EMBL/GenBank/DDBJ whole genome shotgun (WGS) entry which is preliminary data.</text>
</comment>
<protein>
    <submittedName>
        <fullName evidence="4">Putative HAT dimerization domain, ribonuclease H-like domain, hAT-like transposase, RNase-H</fullName>
    </submittedName>
</protein>
<dbReference type="Pfam" id="PF05699">
    <property type="entry name" value="Dimer_Tnp_hAT"/>
    <property type="match status" value="1"/>
</dbReference>
<evidence type="ECO:0000313" key="5">
    <source>
        <dbReference type="Proteomes" id="UP000238479"/>
    </source>
</evidence>
<evidence type="ECO:0000259" key="2">
    <source>
        <dbReference type="Pfam" id="PF05699"/>
    </source>
</evidence>
<dbReference type="STRING" id="74649.A0A2P6Q3U8"/>
<feature type="domain" description="HAT C-terminal dimerisation" evidence="2">
    <location>
        <begin position="347"/>
        <end position="431"/>
    </location>
</feature>
<dbReference type="OMA" id="VEALICY"/>
<evidence type="ECO:0000259" key="3">
    <source>
        <dbReference type="Pfam" id="PF14372"/>
    </source>
</evidence>
<dbReference type="PANTHER" id="PTHR23272:SF161">
    <property type="entry name" value="ZINC FINGER BED DOMAIN-CONTAINING PROTEIN RICESLEEPER 1-LIKE"/>
    <property type="match status" value="1"/>
</dbReference>
<dbReference type="InterPro" id="IPR025525">
    <property type="entry name" value="hAT-like_transposase_RNase-H"/>
</dbReference>
<dbReference type="PANTHER" id="PTHR23272">
    <property type="entry name" value="BED FINGER-RELATED"/>
    <property type="match status" value="1"/>
</dbReference>
<dbReference type="InterPro" id="IPR012337">
    <property type="entry name" value="RNaseH-like_sf"/>
</dbReference>
<evidence type="ECO:0000256" key="1">
    <source>
        <dbReference type="SAM" id="MobiDB-lite"/>
    </source>
</evidence>